<proteinExistence type="predicted"/>
<sequence length="111" mass="11865">MIAAGAAGRPDVGVASGGQRMSQSHQDGRNVVARTDQGVRMRVKVGIQHPPSPSLLTDARLNHRRCDAGHRHRDAAEDSVADLFSGLGFPAHDRSGRRIVLRRTAGAARPD</sequence>
<evidence type="ECO:0000256" key="1">
    <source>
        <dbReference type="SAM" id="MobiDB-lite"/>
    </source>
</evidence>
<evidence type="ECO:0000313" key="2">
    <source>
        <dbReference type="EMBL" id="GLI03919.1"/>
    </source>
</evidence>
<accession>A0ABQ5RB07</accession>
<reference evidence="2" key="1">
    <citation type="submission" date="2022-12" db="EMBL/GenBank/DDBJ databases">
        <title>New Phytohabitans aurantiacus sp. RD004123 nov., an actinomycete isolated from soil.</title>
        <authorList>
            <person name="Triningsih D.W."/>
            <person name="Harunari E."/>
            <person name="Igarashi Y."/>
        </authorList>
    </citation>
    <scope>NUCLEOTIDE SEQUENCE</scope>
    <source>
        <strain evidence="2">RD004123</strain>
    </source>
</reference>
<dbReference type="EMBL" id="BSDI01000112">
    <property type="protein sequence ID" value="GLI03919.1"/>
    <property type="molecule type" value="Genomic_DNA"/>
</dbReference>
<dbReference type="Proteomes" id="UP001144280">
    <property type="component" value="Unassembled WGS sequence"/>
</dbReference>
<evidence type="ECO:0000313" key="3">
    <source>
        <dbReference type="Proteomes" id="UP001144280"/>
    </source>
</evidence>
<feature type="region of interest" description="Disordered" evidence="1">
    <location>
        <begin position="1"/>
        <end position="36"/>
    </location>
</feature>
<protein>
    <submittedName>
        <fullName evidence="2">Uncharacterized protein</fullName>
    </submittedName>
</protein>
<keyword evidence="3" id="KW-1185">Reference proteome</keyword>
<name>A0ABQ5RB07_9ACTN</name>
<gene>
    <name evidence="2" type="ORF">Pa4123_92000</name>
</gene>
<organism evidence="2 3">
    <name type="scientific">Phytohabitans aurantiacus</name>
    <dbReference type="NCBI Taxonomy" id="3016789"/>
    <lineage>
        <taxon>Bacteria</taxon>
        <taxon>Bacillati</taxon>
        <taxon>Actinomycetota</taxon>
        <taxon>Actinomycetes</taxon>
        <taxon>Micromonosporales</taxon>
        <taxon>Micromonosporaceae</taxon>
    </lineage>
</organism>
<comment type="caution">
    <text evidence="2">The sequence shown here is derived from an EMBL/GenBank/DDBJ whole genome shotgun (WGS) entry which is preliminary data.</text>
</comment>